<sequence length="237" mass="25606">MNKPNPRQVNVTLKLATSLDARIATVIGASQWITGSLARQEVHRMRASYDCIITGIGTVLADDPLLTARYGQDKVSQPLRALLDTHARLPATAKLVTSSDQGQVVWFTKEGGVIPAWASSLGIKHHNVPIAGSYSDASKHTGAVHLDLAATLTILERSYGVRSLMIEAGPSLASSFLRAGLVNTIAWFRAPILLGGDGRSVFESLGVVELAQAWRLHKIDTQSFGPDLLETYKIEKQ</sequence>
<proteinExistence type="predicted"/>
<dbReference type="PANTHER" id="PTHR38011:SF7">
    <property type="entry name" value="2,5-DIAMINO-6-RIBOSYLAMINO-4(3H)-PYRIMIDINONE 5'-PHOSPHATE REDUCTASE"/>
    <property type="match status" value="1"/>
</dbReference>
<dbReference type="RefSeq" id="WP_284358360.1">
    <property type="nucleotide sequence ID" value="NZ_BPFZ01000001.1"/>
</dbReference>
<dbReference type="InterPro" id="IPR024072">
    <property type="entry name" value="DHFR-like_dom_sf"/>
</dbReference>
<comment type="pathway">
    <text evidence="1">Cofactor biosynthesis; riboflavin biosynthesis.</text>
</comment>
<gene>
    <name evidence="5" type="ORF">PsB1_0047</name>
</gene>
<dbReference type="PANTHER" id="PTHR38011">
    <property type="entry name" value="DIHYDROFOLATE REDUCTASE FAMILY PROTEIN (AFU_ORTHOLOGUE AFUA_8G06820)"/>
    <property type="match status" value="1"/>
</dbReference>
<reference evidence="5" key="1">
    <citation type="submission" date="2021-05" db="EMBL/GenBank/DDBJ databases">
        <authorList>
            <person name="Tanabe Y."/>
        </authorList>
    </citation>
    <scope>NUCLEOTIDE SEQUENCE</scope>
    <source>
        <strain evidence="5">BOTRYCO-1</strain>
    </source>
</reference>
<dbReference type="Proteomes" id="UP001161064">
    <property type="component" value="Unassembled WGS sequence"/>
</dbReference>
<evidence type="ECO:0000256" key="3">
    <source>
        <dbReference type="ARBA" id="ARBA00023002"/>
    </source>
</evidence>
<evidence type="ECO:0000256" key="1">
    <source>
        <dbReference type="ARBA" id="ARBA00005104"/>
    </source>
</evidence>
<dbReference type="EMBL" id="BPFZ01000001">
    <property type="protein sequence ID" value="GIU65893.1"/>
    <property type="molecule type" value="Genomic_DNA"/>
</dbReference>
<feature type="domain" description="Bacterial bifunctional deaminase-reductase C-terminal" evidence="4">
    <location>
        <begin position="11"/>
        <end position="228"/>
    </location>
</feature>
<keyword evidence="3" id="KW-0560">Oxidoreductase</keyword>
<keyword evidence="6" id="KW-1185">Reference proteome</keyword>
<name>A0ABQ4PSA8_9PROT</name>
<dbReference type="Pfam" id="PF01872">
    <property type="entry name" value="RibD_C"/>
    <property type="match status" value="1"/>
</dbReference>
<dbReference type="SUPFAM" id="SSF53597">
    <property type="entry name" value="Dihydrofolate reductase-like"/>
    <property type="match status" value="1"/>
</dbReference>
<evidence type="ECO:0000259" key="4">
    <source>
        <dbReference type="Pfam" id="PF01872"/>
    </source>
</evidence>
<evidence type="ECO:0000256" key="2">
    <source>
        <dbReference type="ARBA" id="ARBA00022857"/>
    </source>
</evidence>
<organism evidence="5 6">
    <name type="scientific">Candidatus Phycosocius spiralis</name>
    <dbReference type="NCBI Taxonomy" id="2815099"/>
    <lineage>
        <taxon>Bacteria</taxon>
        <taxon>Pseudomonadati</taxon>
        <taxon>Pseudomonadota</taxon>
        <taxon>Alphaproteobacteria</taxon>
        <taxon>Caulobacterales</taxon>
        <taxon>Caulobacterales incertae sedis</taxon>
        <taxon>Candidatus Phycosocius</taxon>
    </lineage>
</organism>
<dbReference type="InterPro" id="IPR050765">
    <property type="entry name" value="Riboflavin_Biosynth_HTPR"/>
</dbReference>
<keyword evidence="2" id="KW-0521">NADP</keyword>
<accession>A0ABQ4PSA8</accession>
<evidence type="ECO:0000313" key="5">
    <source>
        <dbReference type="EMBL" id="GIU65893.1"/>
    </source>
</evidence>
<dbReference type="InterPro" id="IPR002734">
    <property type="entry name" value="RibDG_C"/>
</dbReference>
<dbReference type="Gene3D" id="3.40.430.10">
    <property type="entry name" value="Dihydrofolate Reductase, subunit A"/>
    <property type="match status" value="1"/>
</dbReference>
<protein>
    <recommendedName>
        <fullName evidence="4">Bacterial bifunctional deaminase-reductase C-terminal domain-containing protein</fullName>
    </recommendedName>
</protein>
<comment type="caution">
    <text evidence="5">The sequence shown here is derived from an EMBL/GenBank/DDBJ whole genome shotgun (WGS) entry which is preliminary data.</text>
</comment>
<reference evidence="5" key="2">
    <citation type="journal article" date="2023" name="ISME Commun">
        <title>Characterization of a bloom-associated alphaproteobacterial lineage, 'Candidatus Phycosocius': insights into freshwater algal-bacterial interactions.</title>
        <authorList>
            <person name="Tanabe Y."/>
            <person name="Yamaguchi H."/>
            <person name="Yoshida M."/>
            <person name="Kai A."/>
            <person name="Okazaki Y."/>
        </authorList>
    </citation>
    <scope>NUCLEOTIDE SEQUENCE</scope>
    <source>
        <strain evidence="5">BOTRYCO-1</strain>
    </source>
</reference>
<evidence type="ECO:0000313" key="6">
    <source>
        <dbReference type="Proteomes" id="UP001161064"/>
    </source>
</evidence>